<evidence type="ECO:0000313" key="2">
    <source>
        <dbReference type="Proteomes" id="UP001297092"/>
    </source>
</evidence>
<dbReference type="EMBL" id="JAHCTB010000001">
    <property type="protein sequence ID" value="MBT0606908.1"/>
    <property type="molecule type" value="Genomic_DNA"/>
</dbReference>
<dbReference type="RefSeq" id="WP_214111779.1">
    <property type="nucleotide sequence ID" value="NZ_JAHCTB010000001.1"/>
</dbReference>
<reference evidence="1 2" key="1">
    <citation type="submission" date="2021-05" db="EMBL/GenBank/DDBJ databases">
        <title>Aequorivita echinoideorum JCM 30378 genome.</title>
        <authorList>
            <person name="Zhang H."/>
            <person name="Li C."/>
        </authorList>
    </citation>
    <scope>NUCLEOTIDE SEQUENCE [LARGE SCALE GENOMIC DNA]</scope>
    <source>
        <strain evidence="1 2">JCM30378</strain>
    </source>
</reference>
<dbReference type="PROSITE" id="PS51257">
    <property type="entry name" value="PROKAR_LIPOPROTEIN"/>
    <property type="match status" value="1"/>
</dbReference>
<keyword evidence="2" id="KW-1185">Reference proteome</keyword>
<name>A0ABS5S109_9FLAO</name>
<gene>
    <name evidence="1" type="ORF">KIV10_01820</name>
</gene>
<evidence type="ECO:0000313" key="1">
    <source>
        <dbReference type="EMBL" id="MBT0606908.1"/>
    </source>
</evidence>
<protein>
    <submittedName>
        <fullName evidence="1">Uncharacterized protein</fullName>
    </submittedName>
</protein>
<organism evidence="1 2">
    <name type="scientific">Aequorivita echinoideorum</name>
    <dbReference type="NCBI Taxonomy" id="1549647"/>
    <lineage>
        <taxon>Bacteria</taxon>
        <taxon>Pseudomonadati</taxon>
        <taxon>Bacteroidota</taxon>
        <taxon>Flavobacteriia</taxon>
        <taxon>Flavobacteriales</taxon>
        <taxon>Flavobacteriaceae</taxon>
        <taxon>Aequorivita</taxon>
    </lineage>
</organism>
<accession>A0ABS5S109</accession>
<proteinExistence type="predicted"/>
<sequence>MLSKITLLVFVMITLSCKPLERVPQDERENEREVIAEKISAEKMLEDGYLPGRIIFSDIEDDCRYTIQLKDDKTEFYYVDPINLSDEFHRDGQTVWVKFTGLRRANRCSKANPVELNAIENRDE</sequence>
<dbReference type="Proteomes" id="UP001297092">
    <property type="component" value="Unassembled WGS sequence"/>
</dbReference>
<comment type="caution">
    <text evidence="1">The sequence shown here is derived from an EMBL/GenBank/DDBJ whole genome shotgun (WGS) entry which is preliminary data.</text>
</comment>